<dbReference type="InterPro" id="IPR000089">
    <property type="entry name" value="Biotin_lipoyl"/>
</dbReference>
<comment type="caution">
    <text evidence="4">The sequence shown here is derived from an EMBL/GenBank/DDBJ whole genome shotgun (WGS) entry which is preliminary data.</text>
</comment>
<sequence>AAPSPAPAAPAPAPAAPAVAPAGANDIASPMAGTVVSVDVKVGDTVAAGQQVVMLEAMKMNTPIQAQQGGTVTAVSVQAGVSVAEGQVLLSLG</sequence>
<protein>
    <submittedName>
        <fullName evidence="4">Biotin/lipoyl-binding protein</fullName>
    </submittedName>
</protein>
<evidence type="ECO:0000256" key="2">
    <source>
        <dbReference type="SAM" id="MobiDB-lite"/>
    </source>
</evidence>
<feature type="non-terminal residue" evidence="4">
    <location>
        <position position="1"/>
    </location>
</feature>
<reference evidence="4 5" key="1">
    <citation type="submission" date="2019-10" db="EMBL/GenBank/DDBJ databases">
        <title>Draft whole-genome sequence of the purple nonsulfur photosynthetic bacterium Roseospira navarrensis DSM 15114.</title>
        <authorList>
            <person name="Kyndt J.A."/>
            <person name="Meyer T.E."/>
        </authorList>
    </citation>
    <scope>NUCLEOTIDE SEQUENCE [LARGE SCALE GENOMIC DNA]</scope>
    <source>
        <strain evidence="4 5">DSM 15114</strain>
    </source>
</reference>
<dbReference type="SUPFAM" id="SSF51230">
    <property type="entry name" value="Single hybrid motif"/>
    <property type="match status" value="1"/>
</dbReference>
<dbReference type="AlphaFoldDB" id="A0A7X1ZH51"/>
<evidence type="ECO:0000259" key="3">
    <source>
        <dbReference type="PROSITE" id="PS50968"/>
    </source>
</evidence>
<keyword evidence="5" id="KW-1185">Reference proteome</keyword>
<feature type="compositionally biased region" description="Pro residues" evidence="2">
    <location>
        <begin position="1"/>
        <end position="15"/>
    </location>
</feature>
<dbReference type="InterPro" id="IPR001882">
    <property type="entry name" value="Biotin_BS"/>
</dbReference>
<dbReference type="RefSeq" id="WP_153346748.1">
    <property type="nucleotide sequence ID" value="NZ_WIVE01000091.1"/>
</dbReference>
<proteinExistence type="predicted"/>
<evidence type="ECO:0000256" key="1">
    <source>
        <dbReference type="ARBA" id="ARBA00023267"/>
    </source>
</evidence>
<evidence type="ECO:0000313" key="5">
    <source>
        <dbReference type="Proteomes" id="UP000434582"/>
    </source>
</evidence>
<dbReference type="PANTHER" id="PTHR45266:SF3">
    <property type="entry name" value="OXALOACETATE DECARBOXYLASE ALPHA CHAIN"/>
    <property type="match status" value="1"/>
</dbReference>
<dbReference type="InterPro" id="IPR011053">
    <property type="entry name" value="Single_hybrid_motif"/>
</dbReference>
<keyword evidence="1" id="KW-0092">Biotin</keyword>
<accession>A0A7X1ZH51</accession>
<dbReference type="InterPro" id="IPR050709">
    <property type="entry name" value="Biotin_Carboxyl_Carrier/Decarb"/>
</dbReference>
<dbReference type="FunFam" id="2.40.50.100:FF:000003">
    <property type="entry name" value="Acetyl-CoA carboxylase biotin carboxyl carrier protein"/>
    <property type="match status" value="1"/>
</dbReference>
<dbReference type="Gene3D" id="2.40.50.100">
    <property type="match status" value="1"/>
</dbReference>
<feature type="domain" description="Lipoyl-binding" evidence="3">
    <location>
        <begin position="15"/>
        <end position="93"/>
    </location>
</feature>
<dbReference type="OrthoDB" id="163546at2"/>
<name>A0A7X1ZH51_9PROT</name>
<dbReference type="Proteomes" id="UP000434582">
    <property type="component" value="Unassembled WGS sequence"/>
</dbReference>
<feature type="region of interest" description="Disordered" evidence="2">
    <location>
        <begin position="1"/>
        <end position="22"/>
    </location>
</feature>
<dbReference type="PROSITE" id="PS00188">
    <property type="entry name" value="BIOTIN"/>
    <property type="match status" value="1"/>
</dbReference>
<dbReference type="EMBL" id="WIVE01000091">
    <property type="protein sequence ID" value="MQX38360.1"/>
    <property type="molecule type" value="Genomic_DNA"/>
</dbReference>
<dbReference type="Pfam" id="PF00364">
    <property type="entry name" value="Biotin_lipoyl"/>
    <property type="match status" value="1"/>
</dbReference>
<evidence type="ECO:0000313" key="4">
    <source>
        <dbReference type="EMBL" id="MQX38360.1"/>
    </source>
</evidence>
<gene>
    <name evidence="4" type="ORF">GHC57_17725</name>
</gene>
<dbReference type="PROSITE" id="PS50968">
    <property type="entry name" value="BIOTINYL_LIPOYL"/>
    <property type="match status" value="1"/>
</dbReference>
<dbReference type="PANTHER" id="PTHR45266">
    <property type="entry name" value="OXALOACETATE DECARBOXYLASE ALPHA CHAIN"/>
    <property type="match status" value="1"/>
</dbReference>
<dbReference type="CDD" id="cd06850">
    <property type="entry name" value="biotinyl_domain"/>
    <property type="match status" value="1"/>
</dbReference>
<organism evidence="4 5">
    <name type="scientific">Roseospira navarrensis</name>
    <dbReference type="NCBI Taxonomy" id="140058"/>
    <lineage>
        <taxon>Bacteria</taxon>
        <taxon>Pseudomonadati</taxon>
        <taxon>Pseudomonadota</taxon>
        <taxon>Alphaproteobacteria</taxon>
        <taxon>Rhodospirillales</taxon>
        <taxon>Rhodospirillaceae</taxon>
        <taxon>Roseospira</taxon>
    </lineage>
</organism>